<feature type="compositionally biased region" description="Polar residues" evidence="1">
    <location>
        <begin position="91"/>
        <end position="101"/>
    </location>
</feature>
<feature type="compositionally biased region" description="Basic and acidic residues" evidence="1">
    <location>
        <begin position="176"/>
        <end position="198"/>
    </location>
</feature>
<feature type="compositionally biased region" description="Polar residues" evidence="1">
    <location>
        <begin position="28"/>
        <end position="49"/>
    </location>
</feature>
<evidence type="ECO:0000256" key="1">
    <source>
        <dbReference type="SAM" id="MobiDB-lite"/>
    </source>
</evidence>
<sequence length="372" mass="41456">MVFKIKNPFRNRASGRQQSEDDVPLLTMSEQLRSAVQFAHQPNWNASPRRQNDRDSRNLPSVREIKVPQTPQHAPLSPHHSSRGSQHNRSRSIQSNENGRPSTSERAESVVSRSSSHHTTSTNMNPRVVVPQSRSSRSPANVHLKLLRGRYSGINVTMSKTDQDVMVIAPSNTQDQVRDARSRVPPPQREDNSRERSQRASTFSLPPYEAAPPSYESLCTASAKFEGAVSKSDSHRALPRPNSEGLVAHSGSSNRPQSSRSLKKERPHSSYAPKVDRRFSQASFEESRHSSGGEPDLSLEPTKDRRRSTTGIRSEGNHQRQFHHKSANVSNQPPSTFQRQETSASHKAGSSEQAGVTTGFATFDEWCSTRSE</sequence>
<comment type="caution">
    <text evidence="2">The sequence shown here is derived from an EMBL/GenBank/DDBJ whole genome shotgun (WGS) entry which is preliminary data.</text>
</comment>
<accession>A0A4Z1JBA0</accession>
<feature type="compositionally biased region" description="Low complexity" evidence="1">
    <location>
        <begin position="109"/>
        <end position="139"/>
    </location>
</feature>
<feature type="compositionally biased region" description="Low complexity" evidence="1">
    <location>
        <begin position="250"/>
        <end position="260"/>
    </location>
</feature>
<organism evidence="2 3">
    <name type="scientific">Botrytis elliptica</name>
    <dbReference type="NCBI Taxonomy" id="278938"/>
    <lineage>
        <taxon>Eukaryota</taxon>
        <taxon>Fungi</taxon>
        <taxon>Dikarya</taxon>
        <taxon>Ascomycota</taxon>
        <taxon>Pezizomycotina</taxon>
        <taxon>Leotiomycetes</taxon>
        <taxon>Helotiales</taxon>
        <taxon>Sclerotiniaceae</taxon>
        <taxon>Botrytis</taxon>
    </lineage>
</organism>
<gene>
    <name evidence="2" type="ORF">BELL_0661g00050</name>
</gene>
<keyword evidence="3" id="KW-1185">Reference proteome</keyword>
<feature type="compositionally biased region" description="Basic and acidic residues" evidence="1">
    <location>
        <begin position="262"/>
        <end position="291"/>
    </location>
</feature>
<dbReference type="Proteomes" id="UP000297229">
    <property type="component" value="Unassembled WGS sequence"/>
</dbReference>
<name>A0A4Z1JBA0_9HELO</name>
<proteinExistence type="predicted"/>
<feature type="region of interest" description="Disordered" evidence="1">
    <location>
        <begin position="1"/>
        <end position="144"/>
    </location>
</feature>
<dbReference type="EMBL" id="PQXM01000659">
    <property type="protein sequence ID" value="TGO70818.1"/>
    <property type="molecule type" value="Genomic_DNA"/>
</dbReference>
<feature type="region of interest" description="Disordered" evidence="1">
    <location>
        <begin position="167"/>
        <end position="213"/>
    </location>
</feature>
<evidence type="ECO:0000313" key="2">
    <source>
        <dbReference type="EMBL" id="TGO70818.1"/>
    </source>
</evidence>
<feature type="compositionally biased region" description="Basic residues" evidence="1">
    <location>
        <begin position="80"/>
        <end position="90"/>
    </location>
</feature>
<reference evidence="2 3" key="1">
    <citation type="submission" date="2017-12" db="EMBL/GenBank/DDBJ databases">
        <title>Comparative genomics of Botrytis spp.</title>
        <authorList>
            <person name="Valero-Jimenez C.A."/>
            <person name="Tapia P."/>
            <person name="Veloso J."/>
            <person name="Silva-Moreno E."/>
            <person name="Staats M."/>
            <person name="Valdes J.H."/>
            <person name="Van Kan J.A.L."/>
        </authorList>
    </citation>
    <scope>NUCLEOTIDE SEQUENCE [LARGE SCALE GENOMIC DNA]</scope>
    <source>
        <strain evidence="2 3">Be9601</strain>
    </source>
</reference>
<evidence type="ECO:0000313" key="3">
    <source>
        <dbReference type="Proteomes" id="UP000297229"/>
    </source>
</evidence>
<dbReference type="AlphaFoldDB" id="A0A4Z1JBA0"/>
<feature type="compositionally biased region" description="Polar residues" evidence="1">
    <location>
        <begin position="327"/>
        <end position="360"/>
    </location>
</feature>
<feature type="region of interest" description="Disordered" evidence="1">
    <location>
        <begin position="230"/>
        <end position="372"/>
    </location>
</feature>
<protein>
    <submittedName>
        <fullName evidence="2">Uncharacterized protein</fullName>
    </submittedName>
</protein>